<dbReference type="EMBL" id="BPVZ01000040">
    <property type="protein sequence ID" value="GKV14060.1"/>
    <property type="molecule type" value="Genomic_DNA"/>
</dbReference>
<dbReference type="AlphaFoldDB" id="A0AAV5JPN9"/>
<protein>
    <recommendedName>
        <fullName evidence="4">Reverse transcriptase Ty1/copia-type domain-containing protein</fullName>
    </recommendedName>
</protein>
<feature type="transmembrane region" description="Helical" evidence="1">
    <location>
        <begin position="342"/>
        <end position="360"/>
    </location>
</feature>
<feature type="transmembrane region" description="Helical" evidence="1">
    <location>
        <begin position="309"/>
        <end position="335"/>
    </location>
</feature>
<accession>A0AAV5JPN9</accession>
<evidence type="ECO:0000313" key="3">
    <source>
        <dbReference type="Proteomes" id="UP001054252"/>
    </source>
</evidence>
<gene>
    <name evidence="2" type="ORF">SLEP1_g24984</name>
</gene>
<comment type="caution">
    <text evidence="2">The sequence shown here is derived from an EMBL/GenBank/DDBJ whole genome shotgun (WGS) entry which is preliminary data.</text>
</comment>
<evidence type="ECO:0000313" key="2">
    <source>
        <dbReference type="EMBL" id="GKV14060.1"/>
    </source>
</evidence>
<reference evidence="2 3" key="1">
    <citation type="journal article" date="2021" name="Commun. Biol.">
        <title>The genome of Shorea leprosula (Dipterocarpaceae) highlights the ecological relevance of drought in aseasonal tropical rainforests.</title>
        <authorList>
            <person name="Ng K.K.S."/>
            <person name="Kobayashi M.J."/>
            <person name="Fawcett J.A."/>
            <person name="Hatakeyama M."/>
            <person name="Paape T."/>
            <person name="Ng C.H."/>
            <person name="Ang C.C."/>
            <person name="Tnah L.H."/>
            <person name="Lee C.T."/>
            <person name="Nishiyama T."/>
            <person name="Sese J."/>
            <person name="O'Brien M.J."/>
            <person name="Copetti D."/>
            <person name="Mohd Noor M.I."/>
            <person name="Ong R.C."/>
            <person name="Putra M."/>
            <person name="Sireger I.Z."/>
            <person name="Indrioko S."/>
            <person name="Kosugi Y."/>
            <person name="Izuno A."/>
            <person name="Isagi Y."/>
            <person name="Lee S.L."/>
            <person name="Shimizu K.K."/>
        </authorList>
    </citation>
    <scope>NUCLEOTIDE SEQUENCE [LARGE SCALE GENOMIC DNA]</scope>
    <source>
        <strain evidence="2">214</strain>
    </source>
</reference>
<organism evidence="2 3">
    <name type="scientific">Rubroshorea leprosula</name>
    <dbReference type="NCBI Taxonomy" id="152421"/>
    <lineage>
        <taxon>Eukaryota</taxon>
        <taxon>Viridiplantae</taxon>
        <taxon>Streptophyta</taxon>
        <taxon>Embryophyta</taxon>
        <taxon>Tracheophyta</taxon>
        <taxon>Spermatophyta</taxon>
        <taxon>Magnoliopsida</taxon>
        <taxon>eudicotyledons</taxon>
        <taxon>Gunneridae</taxon>
        <taxon>Pentapetalae</taxon>
        <taxon>rosids</taxon>
        <taxon>malvids</taxon>
        <taxon>Malvales</taxon>
        <taxon>Dipterocarpaceae</taxon>
        <taxon>Rubroshorea</taxon>
    </lineage>
</organism>
<evidence type="ECO:0008006" key="4">
    <source>
        <dbReference type="Google" id="ProtNLM"/>
    </source>
</evidence>
<keyword evidence="1" id="KW-0472">Membrane</keyword>
<feature type="transmembrane region" description="Helical" evidence="1">
    <location>
        <begin position="372"/>
        <end position="393"/>
    </location>
</feature>
<dbReference type="SUPFAM" id="SSF56672">
    <property type="entry name" value="DNA/RNA polymerases"/>
    <property type="match status" value="1"/>
</dbReference>
<sequence length="430" mass="47972">MGSYITKTPSFTSCSLLGTHYVLIVVNFKVSSSHQPPFFTNPSIELFPSDSDARTSDELYNASPHAPTSSVEDDLFIGNVLDNSEPSSTSSSVSLVDVAFDVVEYANELVVPSLSHPTQMDVKNFFLNGDLEEDVYMKPTPGLNHPPNKFGFTSSPHDTALFICKTAQGMVLLLLFVDDMIITGDDLSLFQMMATYFLKYASDLVSKVELNDGKSVSTCREPNVMLTPMDGSSLSDPTRYRQLVGSLVYLTTTHLDIAYVVHIVSQCMVASRSTHYAIVLHIICYVKGTLFHGLHCSANSSPVLCTYSYANWVVILLIIYLPLVIVFSLVILLSLGGVRNKLFHLALILKLSIELSMVSHQNFFHYGGFLKMWVFLNLLLLIYIVIIKVLYRLLIMMSSMNALNILKLIVTFLLHKELFIWFSLASLINQ</sequence>
<name>A0AAV5JPN9_9ROSI</name>
<dbReference type="PANTHER" id="PTHR11439">
    <property type="entry name" value="GAG-POL-RELATED RETROTRANSPOSON"/>
    <property type="match status" value="1"/>
</dbReference>
<proteinExistence type="predicted"/>
<dbReference type="InterPro" id="IPR043502">
    <property type="entry name" value="DNA/RNA_pol_sf"/>
</dbReference>
<keyword evidence="1" id="KW-0812">Transmembrane</keyword>
<evidence type="ECO:0000256" key="1">
    <source>
        <dbReference type="SAM" id="Phobius"/>
    </source>
</evidence>
<dbReference type="Proteomes" id="UP001054252">
    <property type="component" value="Unassembled WGS sequence"/>
</dbReference>
<keyword evidence="1" id="KW-1133">Transmembrane helix</keyword>
<dbReference type="PANTHER" id="PTHR11439:SF461">
    <property type="entry name" value="OS10G0432200 PROTEIN"/>
    <property type="match status" value="1"/>
</dbReference>
<feature type="transmembrane region" description="Helical" evidence="1">
    <location>
        <begin position="405"/>
        <end position="428"/>
    </location>
</feature>
<keyword evidence="3" id="KW-1185">Reference proteome</keyword>